<accession>A0A1T4XZI6</accession>
<proteinExistence type="predicted"/>
<keyword evidence="2" id="KW-1185">Reference proteome</keyword>
<protein>
    <submittedName>
        <fullName evidence="1">Uncharacterized protein</fullName>
    </submittedName>
</protein>
<dbReference type="RefSeq" id="WP_139373193.1">
    <property type="nucleotide sequence ID" value="NZ_FUYE01000006.1"/>
</dbReference>
<dbReference type="AlphaFoldDB" id="A0A1T4XZI6"/>
<name>A0A1T4XZI6_9BACT</name>
<dbReference type="Proteomes" id="UP000190774">
    <property type="component" value="Unassembled WGS sequence"/>
</dbReference>
<reference evidence="2" key="1">
    <citation type="submission" date="2017-02" db="EMBL/GenBank/DDBJ databases">
        <authorList>
            <person name="Varghese N."/>
            <person name="Submissions S."/>
        </authorList>
    </citation>
    <scope>NUCLEOTIDE SEQUENCE [LARGE SCALE GENOMIC DNA]</scope>
    <source>
        <strain evidence="2">ATCC 700200</strain>
    </source>
</reference>
<evidence type="ECO:0000313" key="1">
    <source>
        <dbReference type="EMBL" id="SKA94471.1"/>
    </source>
</evidence>
<dbReference type="EMBL" id="FUYE01000006">
    <property type="protein sequence ID" value="SKA94471.1"/>
    <property type="molecule type" value="Genomic_DNA"/>
</dbReference>
<evidence type="ECO:0000313" key="2">
    <source>
        <dbReference type="Proteomes" id="UP000190774"/>
    </source>
</evidence>
<sequence length="444" mass="49952">MSLHCEVFSSSLPSRFLSRLGLAGSLMALCFAQVSAQITDLSDLRQLLTKDNGVLGASSGAPHSSTPTSQNPNIFYASPGPWGKLRCSYIYLEAPKSLVDNFPLPNSRPRWTFSEESLPTLPALFQKAGLSQAFINVLMDENQMVKENGFAHIFPPQPDLEAITPESRAIIYTELSKYPPNEFCVDPVLIVGQTVKEWYRTSKLRPELIAKIEQLSYKRGDTIAFSDISALLNYAQSDSEARTLFKSFTRTRSLMIKVEVDHNTNVEELVNYWTLGMGLRRKDIEPLVQSIIDTDGVEALPLSHLLPSLVRKLMYTYPGLDLAKHGMLPDCHWTSLNFFNYDPHEYLLDSRLATSAVLENFEPVEPPYKYGDVLFFLSDTTGDAFHSCVHLADGIVYTKNGRNLLSPWVLMKIDDVKKIYLYKGDGHIQGFRRKNPEVSIPSNE</sequence>
<organism evidence="1 2">
    <name type="scientific">Prosthecobacter debontii</name>
    <dbReference type="NCBI Taxonomy" id="48467"/>
    <lineage>
        <taxon>Bacteria</taxon>
        <taxon>Pseudomonadati</taxon>
        <taxon>Verrucomicrobiota</taxon>
        <taxon>Verrucomicrobiia</taxon>
        <taxon>Verrucomicrobiales</taxon>
        <taxon>Verrucomicrobiaceae</taxon>
        <taxon>Prosthecobacter</taxon>
    </lineage>
</organism>
<dbReference type="OrthoDB" id="178752at2"/>
<gene>
    <name evidence="1" type="ORF">SAMN02745166_02171</name>
</gene>